<dbReference type="GO" id="GO:0044782">
    <property type="term" value="P:cilium organization"/>
    <property type="evidence" value="ECO:0007669"/>
    <property type="project" value="TreeGrafter"/>
</dbReference>
<sequence length="390" mass="42795">FRYHKKDKEVDDDNPLEKAHYQYTVQRGVKWHGKAGKTWTSLRNSLTLKDVEKLLESIEVSLVYSEWRDAQSFMMIFSDGSVVVLEVGLSSGDVTGLRHLKLKTPGTICSVGGKGKTLFLCGRPRWLAVMPSPLATNPSTEPEPFPTSSSPQTFGSTTTLRRSKLSLVESFSLGGDVYEIPGRGAESEGNEVYLDDPVFPTAVLVCWKGIEGCDGAAPWHPTSSKILDSANVLLYTCDSEHRLPIYSLKWTPVPKCKSLFKHPSPDTTGLLVQTLRGPFCFLLFTGTGFPSPWGLPSLTSMYLKFELVSCAVSLLSAVGWNGDGTEAMAALSFICNKLMKASLTSENLMTIQAALGTFHASKKPLSSAVMARHGGFVRNLTRRFFLLLLK</sequence>
<evidence type="ECO:0000256" key="5">
    <source>
        <dbReference type="ARBA" id="ARBA00022490"/>
    </source>
</evidence>
<evidence type="ECO:0000256" key="11">
    <source>
        <dbReference type="ARBA" id="ARBA00023212"/>
    </source>
</evidence>
<dbReference type="Proteomes" id="UP000678499">
    <property type="component" value="Unassembled WGS sequence"/>
</dbReference>
<evidence type="ECO:0000256" key="13">
    <source>
        <dbReference type="SAM" id="MobiDB-lite"/>
    </source>
</evidence>
<dbReference type="GO" id="GO:0007399">
    <property type="term" value="P:nervous system development"/>
    <property type="evidence" value="ECO:0007669"/>
    <property type="project" value="TreeGrafter"/>
</dbReference>
<feature type="region of interest" description="Disordered" evidence="13">
    <location>
        <begin position="135"/>
        <end position="156"/>
    </location>
</feature>
<dbReference type="Pfam" id="PF11768">
    <property type="entry name" value="Frtz"/>
    <property type="match status" value="1"/>
</dbReference>
<dbReference type="EMBL" id="CAJPEX010008660">
    <property type="protein sequence ID" value="CAG0924699.1"/>
    <property type="molecule type" value="Genomic_DNA"/>
</dbReference>
<name>A0A7R9C256_9CRUS</name>
<keyword evidence="4" id="KW-1003">Cell membrane</keyword>
<keyword evidence="12" id="KW-0966">Cell projection</keyword>
<evidence type="ECO:0000256" key="12">
    <source>
        <dbReference type="ARBA" id="ARBA00023273"/>
    </source>
</evidence>
<evidence type="ECO:0000313" key="14">
    <source>
        <dbReference type="EMBL" id="CAD7284547.1"/>
    </source>
</evidence>
<dbReference type="PANTHER" id="PTHR13667:SF5">
    <property type="entry name" value="WD REPEAT-CONTAINING AND PLANAR CELL POLARITY EFFECTOR PROTEIN FRITZ HOMOLOG"/>
    <property type="match status" value="1"/>
</dbReference>
<keyword evidence="8" id="KW-0970">Cilium biogenesis/degradation</keyword>
<evidence type="ECO:0000256" key="7">
    <source>
        <dbReference type="ARBA" id="ARBA00022737"/>
    </source>
</evidence>
<keyword evidence="6" id="KW-0853">WD repeat</keyword>
<reference evidence="14" key="1">
    <citation type="submission" date="2020-11" db="EMBL/GenBank/DDBJ databases">
        <authorList>
            <person name="Tran Van P."/>
        </authorList>
    </citation>
    <scope>NUCLEOTIDE SEQUENCE</scope>
</reference>
<keyword evidence="11" id="KW-0206">Cytoskeleton</keyword>
<evidence type="ECO:0000313" key="15">
    <source>
        <dbReference type="Proteomes" id="UP000678499"/>
    </source>
</evidence>
<evidence type="ECO:0000256" key="2">
    <source>
        <dbReference type="ARBA" id="ARBA00004430"/>
    </source>
</evidence>
<evidence type="ECO:0000256" key="10">
    <source>
        <dbReference type="ARBA" id="ARBA00023136"/>
    </source>
</evidence>
<comment type="subcellular location">
    <subcellularLocation>
        <location evidence="1">Cell membrane</location>
    </subcellularLocation>
    <subcellularLocation>
        <location evidence="2">Cytoplasm</location>
        <location evidence="2">Cytoskeleton</location>
        <location evidence="2">Cilium axoneme</location>
    </subcellularLocation>
</comment>
<evidence type="ECO:0000256" key="4">
    <source>
        <dbReference type="ARBA" id="ARBA00022475"/>
    </source>
</evidence>
<keyword evidence="5" id="KW-0963">Cytoplasm</keyword>
<keyword evidence="9" id="KW-0969">Cilium</keyword>
<evidence type="ECO:0000256" key="6">
    <source>
        <dbReference type="ARBA" id="ARBA00022574"/>
    </source>
</evidence>
<proteinExistence type="inferred from homology"/>
<organism evidence="14">
    <name type="scientific">Notodromas monacha</name>
    <dbReference type="NCBI Taxonomy" id="399045"/>
    <lineage>
        <taxon>Eukaryota</taxon>
        <taxon>Metazoa</taxon>
        <taxon>Ecdysozoa</taxon>
        <taxon>Arthropoda</taxon>
        <taxon>Crustacea</taxon>
        <taxon>Oligostraca</taxon>
        <taxon>Ostracoda</taxon>
        <taxon>Podocopa</taxon>
        <taxon>Podocopida</taxon>
        <taxon>Cypridocopina</taxon>
        <taxon>Cypridoidea</taxon>
        <taxon>Cyprididae</taxon>
        <taxon>Notodromas</taxon>
    </lineage>
</organism>
<evidence type="ECO:0000256" key="9">
    <source>
        <dbReference type="ARBA" id="ARBA00023069"/>
    </source>
</evidence>
<feature type="non-terminal residue" evidence="14">
    <location>
        <position position="1"/>
    </location>
</feature>
<evidence type="ECO:0000256" key="1">
    <source>
        <dbReference type="ARBA" id="ARBA00004236"/>
    </source>
</evidence>
<gene>
    <name evidence="14" type="ORF">NMOB1V02_LOCUS12152</name>
</gene>
<dbReference type="GO" id="GO:0097541">
    <property type="term" value="C:axonemal basal plate"/>
    <property type="evidence" value="ECO:0007669"/>
    <property type="project" value="TreeGrafter"/>
</dbReference>
<keyword evidence="15" id="KW-1185">Reference proteome</keyword>
<evidence type="ECO:0000256" key="3">
    <source>
        <dbReference type="ARBA" id="ARBA00006059"/>
    </source>
</evidence>
<keyword evidence="10" id="KW-0472">Membrane</keyword>
<dbReference type="GO" id="GO:0045184">
    <property type="term" value="P:establishment of protein localization"/>
    <property type="evidence" value="ECO:0007669"/>
    <property type="project" value="TreeGrafter"/>
</dbReference>
<dbReference type="GO" id="GO:0005886">
    <property type="term" value="C:plasma membrane"/>
    <property type="evidence" value="ECO:0007669"/>
    <property type="project" value="UniProtKB-SubCell"/>
</dbReference>
<evidence type="ECO:0000256" key="8">
    <source>
        <dbReference type="ARBA" id="ARBA00022794"/>
    </source>
</evidence>
<comment type="similarity">
    <text evidence="3">Belongs to the WD repeat fritz family.</text>
</comment>
<dbReference type="OrthoDB" id="10013020at2759"/>
<dbReference type="PANTHER" id="PTHR13667">
    <property type="entry name" value="HOMOLOC-13"/>
    <property type="match status" value="1"/>
</dbReference>
<keyword evidence="7" id="KW-0677">Repeat</keyword>
<accession>A0A7R9C256</accession>
<feature type="compositionally biased region" description="Low complexity" evidence="13">
    <location>
        <begin position="136"/>
        <end position="156"/>
    </location>
</feature>
<dbReference type="InterPro" id="IPR024511">
    <property type="entry name" value="Frtz"/>
</dbReference>
<dbReference type="EMBL" id="OA890697">
    <property type="protein sequence ID" value="CAD7284547.1"/>
    <property type="molecule type" value="Genomic_DNA"/>
</dbReference>
<protein>
    <submittedName>
        <fullName evidence="14">Uncharacterized protein</fullName>
    </submittedName>
</protein>
<dbReference type="AlphaFoldDB" id="A0A7R9C256"/>